<evidence type="ECO:0000259" key="5">
    <source>
        <dbReference type="PROSITE" id="PS50111"/>
    </source>
</evidence>
<dbReference type="FunFam" id="1.10.287.950:FF:000001">
    <property type="entry name" value="Methyl-accepting chemotaxis sensory transducer"/>
    <property type="match status" value="1"/>
</dbReference>
<organism evidence="7 8">
    <name type="scientific">Neorhizobium alkalisoli</name>
    <dbReference type="NCBI Taxonomy" id="528178"/>
    <lineage>
        <taxon>Bacteria</taxon>
        <taxon>Pseudomonadati</taxon>
        <taxon>Pseudomonadota</taxon>
        <taxon>Alphaproteobacteria</taxon>
        <taxon>Hyphomicrobiales</taxon>
        <taxon>Rhizobiaceae</taxon>
        <taxon>Rhizobium/Agrobacterium group</taxon>
        <taxon>Neorhizobium</taxon>
    </lineage>
</organism>
<dbReference type="SUPFAM" id="SSF158472">
    <property type="entry name" value="HAMP domain-like"/>
    <property type="match status" value="1"/>
</dbReference>
<proteinExistence type="inferred from homology"/>
<dbReference type="Proteomes" id="UP000320653">
    <property type="component" value="Unassembled WGS sequence"/>
</dbReference>
<feature type="domain" description="HAMP" evidence="6">
    <location>
        <begin position="209"/>
        <end position="262"/>
    </location>
</feature>
<dbReference type="OrthoDB" id="3378718at2"/>
<evidence type="ECO:0000313" key="7">
    <source>
        <dbReference type="EMBL" id="TWF54804.1"/>
    </source>
</evidence>
<evidence type="ECO:0000256" key="3">
    <source>
        <dbReference type="ARBA" id="ARBA00029447"/>
    </source>
</evidence>
<dbReference type="AlphaFoldDB" id="A0A561QWQ4"/>
<evidence type="ECO:0000256" key="1">
    <source>
        <dbReference type="ARBA" id="ARBA00004370"/>
    </source>
</evidence>
<dbReference type="InterPro" id="IPR003660">
    <property type="entry name" value="HAMP_dom"/>
</dbReference>
<dbReference type="SMART" id="SM00283">
    <property type="entry name" value="MA"/>
    <property type="match status" value="1"/>
</dbReference>
<dbReference type="Pfam" id="PF12729">
    <property type="entry name" value="4HB_MCP_1"/>
    <property type="match status" value="1"/>
</dbReference>
<dbReference type="InterPro" id="IPR024478">
    <property type="entry name" value="HlyB_4HB_MCP"/>
</dbReference>
<name>A0A561QWQ4_9HYPH</name>
<dbReference type="Pfam" id="PF00672">
    <property type="entry name" value="HAMP"/>
    <property type="match status" value="1"/>
</dbReference>
<keyword evidence="8" id="KW-1185">Reference proteome</keyword>
<dbReference type="RefSeq" id="WP_145637536.1">
    <property type="nucleotide sequence ID" value="NZ_VIWP01000003.1"/>
</dbReference>
<dbReference type="SUPFAM" id="SSF58104">
    <property type="entry name" value="Methyl-accepting chemotaxis protein (MCP) signaling domain"/>
    <property type="match status" value="1"/>
</dbReference>
<comment type="similarity">
    <text evidence="3">Belongs to the methyl-accepting chemotaxis (MCP) protein family.</text>
</comment>
<evidence type="ECO:0000256" key="4">
    <source>
        <dbReference type="PROSITE-ProRule" id="PRU00284"/>
    </source>
</evidence>
<dbReference type="Gene3D" id="1.10.287.950">
    <property type="entry name" value="Methyl-accepting chemotaxis protein"/>
    <property type="match status" value="1"/>
</dbReference>
<dbReference type="EMBL" id="VIWP01000003">
    <property type="protein sequence ID" value="TWF54804.1"/>
    <property type="molecule type" value="Genomic_DNA"/>
</dbReference>
<dbReference type="Pfam" id="PF00015">
    <property type="entry name" value="MCPsignal"/>
    <property type="match status" value="1"/>
</dbReference>
<comment type="caution">
    <text evidence="7">The sequence shown here is derived from an EMBL/GenBank/DDBJ whole genome shotgun (WGS) entry which is preliminary data.</text>
</comment>
<dbReference type="GO" id="GO:0016020">
    <property type="term" value="C:membrane"/>
    <property type="evidence" value="ECO:0007669"/>
    <property type="project" value="UniProtKB-SubCell"/>
</dbReference>
<keyword evidence="4" id="KW-0807">Transducer</keyword>
<dbReference type="GO" id="GO:0007165">
    <property type="term" value="P:signal transduction"/>
    <property type="evidence" value="ECO:0007669"/>
    <property type="project" value="UniProtKB-KW"/>
</dbReference>
<protein>
    <submittedName>
        <fullName evidence="7">Methyl-accepting chemotaxis protein</fullName>
    </submittedName>
</protein>
<dbReference type="Gene3D" id="1.10.8.500">
    <property type="entry name" value="HAMP domain in histidine kinase"/>
    <property type="match status" value="1"/>
</dbReference>
<feature type="domain" description="HAMP" evidence="6">
    <location>
        <begin position="290"/>
        <end position="342"/>
    </location>
</feature>
<dbReference type="PANTHER" id="PTHR43531">
    <property type="entry name" value="PROTEIN ICFG"/>
    <property type="match status" value="1"/>
</dbReference>
<feature type="domain" description="Methyl-accepting transducer" evidence="5">
    <location>
        <begin position="347"/>
        <end position="576"/>
    </location>
</feature>
<dbReference type="InterPro" id="IPR004089">
    <property type="entry name" value="MCPsignal_dom"/>
</dbReference>
<dbReference type="SMART" id="SM00304">
    <property type="entry name" value="HAMP"/>
    <property type="match status" value="2"/>
</dbReference>
<dbReference type="CDD" id="cd11386">
    <property type="entry name" value="MCP_signal"/>
    <property type="match status" value="1"/>
</dbReference>
<dbReference type="PANTHER" id="PTHR43531:SF11">
    <property type="entry name" value="METHYL-ACCEPTING CHEMOTAXIS PROTEIN 3"/>
    <property type="match status" value="1"/>
</dbReference>
<dbReference type="PROSITE" id="PS50111">
    <property type="entry name" value="CHEMOTAXIS_TRANSDUC_2"/>
    <property type="match status" value="1"/>
</dbReference>
<accession>A0A561QWQ4</accession>
<dbReference type="PROSITE" id="PS50885">
    <property type="entry name" value="HAMP"/>
    <property type="match status" value="2"/>
</dbReference>
<gene>
    <name evidence="7" type="ORF">FHW37_103674</name>
</gene>
<dbReference type="CDD" id="cd06225">
    <property type="entry name" value="HAMP"/>
    <property type="match status" value="1"/>
</dbReference>
<dbReference type="InterPro" id="IPR051310">
    <property type="entry name" value="MCP_chemotaxis"/>
</dbReference>
<comment type="subcellular location">
    <subcellularLocation>
        <location evidence="1">Membrane</location>
    </subcellularLocation>
</comment>
<dbReference type="GO" id="GO:0006935">
    <property type="term" value="P:chemotaxis"/>
    <property type="evidence" value="ECO:0007669"/>
    <property type="project" value="UniProtKB-KW"/>
</dbReference>
<evidence type="ECO:0000313" key="8">
    <source>
        <dbReference type="Proteomes" id="UP000320653"/>
    </source>
</evidence>
<sequence>MFKSAKISVILPALFGLTVLLIILQGGLGLRYVSQLESESGNIARRMERSLTISSLDGLMGDIRRYYLIMLAADTASERQSQLEQIQKKTQTRDTALEQYGASMTIAAAKEKFAGLRTAISEFDGLGANFVKAVEAGNMAEAKTLTAAMTKKGTQVGLTLDELVSDNTARGVEDRSRASKAASAAVTATVIGILVSVAIAAGAAFMSIVRVTRPISRITGAMNVLASGNNRVEIPYADRHDEIGEMAEAVAVFRTNALERERLEQETEANRSMSEKERIAREEQKAREAADVAFAVDNLGLGLQKLSDGDMTFRLAQPFADQLDQLRVNFNDSLTKLNGALRDVGENARLIDAGANEIRSAAHDLAKRTEQQASSVEETAAALEEVTTAVKDSAIRASEAGKLVEQTHVSAEKSGDIVRQAVTAMEAIEASSSEIGNIIGVIDDIAFQTNLLALNAGVEAARAGEAGKGFAVVAQEVRELAQRSAKAALEIKALVKSSGDKVRDGVDLVGETGNALSAIAADVQKINANVGSIVISSREQSTGLHEINTAVNQMDQGTQRNAAMVEQTNAASHSLAQQAGALMQLLAQFKLDEKGNNIRPATASSPAIASPARSIRTRLASALGGKATAAAAEQEWSEF</sequence>
<reference evidence="7 8" key="1">
    <citation type="submission" date="2019-06" db="EMBL/GenBank/DDBJ databases">
        <title>Sorghum-associated microbial communities from plants grown in Nebraska, USA.</title>
        <authorList>
            <person name="Schachtman D."/>
        </authorList>
    </citation>
    <scope>NUCLEOTIDE SEQUENCE [LARGE SCALE GENOMIC DNA]</scope>
    <source>
        <strain evidence="7 8">1225</strain>
    </source>
</reference>
<evidence type="ECO:0000259" key="6">
    <source>
        <dbReference type="PROSITE" id="PS50885"/>
    </source>
</evidence>
<keyword evidence="2" id="KW-0145">Chemotaxis</keyword>
<evidence type="ECO:0000256" key="2">
    <source>
        <dbReference type="ARBA" id="ARBA00022500"/>
    </source>
</evidence>